<comment type="similarity">
    <text evidence="6">Belongs to the cysteine-rich repeat secretory protein family.</text>
</comment>
<dbReference type="Proteomes" id="UP000238479">
    <property type="component" value="Chromosome 2"/>
</dbReference>
<reference evidence="9 10" key="1">
    <citation type="journal article" date="2018" name="Nat. Genet.">
        <title>The Rosa genome provides new insights in the design of modern roses.</title>
        <authorList>
            <person name="Bendahmane M."/>
        </authorList>
    </citation>
    <scope>NUCLEOTIDE SEQUENCE [LARGE SCALE GENOMIC DNA]</scope>
    <source>
        <strain evidence="10">cv. Old Blush</strain>
    </source>
</reference>
<dbReference type="CDD" id="cd23509">
    <property type="entry name" value="Gnk2-like"/>
    <property type="match status" value="2"/>
</dbReference>
<dbReference type="FunFam" id="3.30.430.20:FF:000009">
    <property type="entry name" value="Cysteine-rich receptor-like protein kinase 28"/>
    <property type="match status" value="1"/>
</dbReference>
<dbReference type="OrthoDB" id="696781at2759"/>
<dbReference type="EMBL" id="PDCK01000040">
    <property type="protein sequence ID" value="PRQ52735.1"/>
    <property type="molecule type" value="Genomic_DNA"/>
</dbReference>
<keyword evidence="4" id="KW-0677">Repeat</keyword>
<keyword evidence="2" id="KW-0964">Secreted</keyword>
<accession>A0A2P6S247</accession>
<feature type="domain" description="Gnk2-homologous" evidence="8">
    <location>
        <begin position="133"/>
        <end position="238"/>
    </location>
</feature>
<comment type="subcellular location">
    <subcellularLocation>
        <location evidence="1">Secreted</location>
    </subcellularLocation>
</comment>
<gene>
    <name evidence="9" type="ORF">RchiOBHm_Chr2g0158681</name>
</gene>
<dbReference type="FunFam" id="3.30.430.20:FF:000002">
    <property type="entry name" value="Cysteine-rich receptor-like protein kinase 10"/>
    <property type="match status" value="1"/>
</dbReference>
<evidence type="ECO:0000313" key="10">
    <source>
        <dbReference type="Proteomes" id="UP000238479"/>
    </source>
</evidence>
<protein>
    <submittedName>
        <fullName evidence="9">Putative Gnk2-like domain-containing protein</fullName>
    </submittedName>
</protein>
<dbReference type="GO" id="GO:0005576">
    <property type="term" value="C:extracellular region"/>
    <property type="evidence" value="ECO:0007669"/>
    <property type="project" value="UniProtKB-SubCell"/>
</dbReference>
<dbReference type="STRING" id="74649.A0A2P6S247"/>
<dbReference type="Gene3D" id="3.30.430.20">
    <property type="entry name" value="Gnk2 domain, C-X8-C-X2-C motif"/>
    <property type="match status" value="2"/>
</dbReference>
<evidence type="ECO:0000259" key="8">
    <source>
        <dbReference type="PROSITE" id="PS51473"/>
    </source>
</evidence>
<evidence type="ECO:0000313" key="9">
    <source>
        <dbReference type="EMBL" id="PRQ52735.1"/>
    </source>
</evidence>
<evidence type="ECO:0000256" key="3">
    <source>
        <dbReference type="ARBA" id="ARBA00022729"/>
    </source>
</evidence>
<dbReference type="InterPro" id="IPR002902">
    <property type="entry name" value="GNK2"/>
</dbReference>
<organism evidence="9 10">
    <name type="scientific">Rosa chinensis</name>
    <name type="common">China rose</name>
    <dbReference type="NCBI Taxonomy" id="74649"/>
    <lineage>
        <taxon>Eukaryota</taxon>
        <taxon>Viridiplantae</taxon>
        <taxon>Streptophyta</taxon>
        <taxon>Embryophyta</taxon>
        <taxon>Tracheophyta</taxon>
        <taxon>Spermatophyta</taxon>
        <taxon>Magnoliopsida</taxon>
        <taxon>eudicotyledons</taxon>
        <taxon>Gunneridae</taxon>
        <taxon>Pentapetalae</taxon>
        <taxon>rosids</taxon>
        <taxon>fabids</taxon>
        <taxon>Rosales</taxon>
        <taxon>Rosaceae</taxon>
        <taxon>Rosoideae</taxon>
        <taxon>Rosoideae incertae sedis</taxon>
        <taxon>Rosa</taxon>
    </lineage>
</organism>
<proteinExistence type="inferred from homology"/>
<evidence type="ECO:0000256" key="4">
    <source>
        <dbReference type="ARBA" id="ARBA00022737"/>
    </source>
</evidence>
<dbReference type="PROSITE" id="PS51473">
    <property type="entry name" value="GNK2"/>
    <property type="match status" value="2"/>
</dbReference>
<name>A0A2P6S247_ROSCH</name>
<dbReference type="PANTHER" id="PTHR32411:SF43">
    <property type="entry name" value="CYSTEINE-RICH REPEAT SECRETORY PROTEIN 38"/>
    <property type="match status" value="1"/>
</dbReference>
<feature type="domain" description="Gnk2-homologous" evidence="8">
    <location>
        <begin position="25"/>
        <end position="127"/>
    </location>
</feature>
<comment type="caution">
    <text evidence="9">The sequence shown here is derived from an EMBL/GenBank/DDBJ whole genome shotgun (WGS) entry which is preliminary data.</text>
</comment>
<keyword evidence="3 7" id="KW-0732">Signal</keyword>
<sequence>MFFSKSIPLSFLLFCLLHHAASGASPLYHICFSKANYTGSSPYHANLNKMLNRLSTKVPPTGFGVASTGLGPNKVNGLALCRGDVSSPKCKTCVIEASKELRARCPHKKGAIIWYDHCMLKYSNDNFFGQIDSTNKFYMWNTKTVSNPTPFNKNVKKLLSGLSNKASSNRKFYSTGELQLDKSNKLYGLVQCTGDLSRLECKKCLDVAISELPKCCDAKRGGRVGGGSCNFRYELSRFV</sequence>
<keyword evidence="10" id="KW-1185">Reference proteome</keyword>
<dbReference type="OMA" id="TWITDAG"/>
<dbReference type="Pfam" id="PF01657">
    <property type="entry name" value="Stress-antifung"/>
    <property type="match status" value="2"/>
</dbReference>
<evidence type="ECO:0000256" key="7">
    <source>
        <dbReference type="SAM" id="SignalP"/>
    </source>
</evidence>
<keyword evidence="5" id="KW-0325">Glycoprotein</keyword>
<dbReference type="InterPro" id="IPR050581">
    <property type="entry name" value="CRR_secretory_protein"/>
</dbReference>
<evidence type="ECO:0000256" key="5">
    <source>
        <dbReference type="ARBA" id="ARBA00023180"/>
    </source>
</evidence>
<evidence type="ECO:0000256" key="2">
    <source>
        <dbReference type="ARBA" id="ARBA00022525"/>
    </source>
</evidence>
<feature type="chain" id="PRO_5015201947" evidence="7">
    <location>
        <begin position="24"/>
        <end position="239"/>
    </location>
</feature>
<evidence type="ECO:0000256" key="1">
    <source>
        <dbReference type="ARBA" id="ARBA00004613"/>
    </source>
</evidence>
<dbReference type="InterPro" id="IPR038408">
    <property type="entry name" value="GNK2_sf"/>
</dbReference>
<dbReference type="AlphaFoldDB" id="A0A2P6S247"/>
<dbReference type="PANTHER" id="PTHR32411">
    <property type="entry name" value="CYSTEINE-RICH REPEAT SECRETORY PROTEIN 38-RELATED"/>
    <property type="match status" value="1"/>
</dbReference>
<feature type="signal peptide" evidence="7">
    <location>
        <begin position="1"/>
        <end position="23"/>
    </location>
</feature>
<evidence type="ECO:0000256" key="6">
    <source>
        <dbReference type="ARBA" id="ARBA00038515"/>
    </source>
</evidence>
<dbReference type="Gramene" id="PRQ52735">
    <property type="protein sequence ID" value="PRQ52735"/>
    <property type="gene ID" value="RchiOBHm_Chr2g0158681"/>
</dbReference>